<dbReference type="RefSeq" id="XP_034116399.1">
    <property type="nucleotide sequence ID" value="XM_034260508.2"/>
</dbReference>
<reference evidence="4" key="1">
    <citation type="submission" date="2025-08" db="UniProtKB">
        <authorList>
            <consortium name="RefSeq"/>
        </authorList>
    </citation>
    <scope>IDENTIFICATION</scope>
    <source>
        <strain evidence="4">15112-1751.03</strain>
        <tissue evidence="4">Whole Adult</tissue>
    </source>
</reference>
<keyword evidence="3" id="KW-1185">Reference proteome</keyword>
<feature type="region of interest" description="Disordered" evidence="2">
    <location>
        <begin position="1"/>
        <end position="31"/>
    </location>
</feature>
<proteinExistence type="predicted"/>
<name>A0A6P8XT83_DROAB</name>
<evidence type="ECO:0000313" key="3">
    <source>
        <dbReference type="Proteomes" id="UP000515160"/>
    </source>
</evidence>
<gene>
    <name evidence="4" type="primary">LOC117576003</name>
</gene>
<dbReference type="Proteomes" id="UP000515160">
    <property type="component" value="Chromosome 2R"/>
</dbReference>
<evidence type="ECO:0000256" key="1">
    <source>
        <dbReference type="SAM" id="Coils"/>
    </source>
</evidence>
<feature type="compositionally biased region" description="Basic and acidic residues" evidence="2">
    <location>
        <begin position="1"/>
        <end position="10"/>
    </location>
</feature>
<dbReference type="AlphaFoldDB" id="A0A6P8XT83"/>
<sequence>MPCFNREKSLSIRRPRRDKANDRDGLAPKPVRPRAMKYHGLLGMSIAAQHLIVDEKWTPDSLSEQYSGFTDLLNRRIIYKRHETKSNRKRLLQHSRRLKMMCTDGRIKLQKISTGNNAHKIRNLLIKHRDMQRLYQKMPIHMVADNINQRTFVLRKERDRLLFRLEQMKKEYKNLLLDRSEVENLIRYENEFVLEEELLSRVLLKKIENSNVRFKAITTINTTYRKIIQVLLQDEIFYEPILRSLDSDIEDQGNFIKNILYIGKPAIVKFKELNKEYRMLMDKSRNNLQAKLLMLASLKKPPTAFVPVAEKPPRMSVEETDAHYVRQTRSMLKLKSELAAIETTIKNLKFVTLCSQAREIYPRVKGQLENNLKLKLNVELDLQNHQMRRTKMKYTQMLQDVLLNNLSEEEMNRLDRISDLKEILKKDEEFERDILSQIKSRADIYVIFRLSLWNLLDILRHIDRAPRTFRFKYRSSYLKLPLLKFEMHNMYAAAPELYEEDLN</sequence>
<organism evidence="3 4">
    <name type="scientific">Drosophila albomicans</name>
    <name type="common">Fruit fly</name>
    <dbReference type="NCBI Taxonomy" id="7291"/>
    <lineage>
        <taxon>Eukaryota</taxon>
        <taxon>Metazoa</taxon>
        <taxon>Ecdysozoa</taxon>
        <taxon>Arthropoda</taxon>
        <taxon>Hexapoda</taxon>
        <taxon>Insecta</taxon>
        <taxon>Pterygota</taxon>
        <taxon>Neoptera</taxon>
        <taxon>Endopterygota</taxon>
        <taxon>Diptera</taxon>
        <taxon>Brachycera</taxon>
        <taxon>Muscomorpha</taxon>
        <taxon>Ephydroidea</taxon>
        <taxon>Drosophilidae</taxon>
        <taxon>Drosophila</taxon>
    </lineage>
</organism>
<dbReference type="OrthoDB" id="7447178at2759"/>
<evidence type="ECO:0000313" key="4">
    <source>
        <dbReference type="RefSeq" id="XP_034116399.1"/>
    </source>
</evidence>
<accession>A0A6P8XT83</accession>
<protein>
    <submittedName>
        <fullName evidence="4">Uncharacterized protein LOC117576003 isoform X2</fullName>
    </submittedName>
</protein>
<evidence type="ECO:0000256" key="2">
    <source>
        <dbReference type="SAM" id="MobiDB-lite"/>
    </source>
</evidence>
<feature type="coiled-coil region" evidence="1">
    <location>
        <begin position="158"/>
        <end position="185"/>
    </location>
</feature>
<keyword evidence="1" id="KW-0175">Coiled coil</keyword>
<dbReference type="GeneID" id="117576003"/>